<sequence>MMRKMTIYVAEAKSQRPIHELEDLLLNEPGVERALVDVKDGEVKLELDETKIKESQIIRLIKEAGFHVE</sequence>
<evidence type="ECO:0000313" key="2">
    <source>
        <dbReference type="EMBL" id="RLJ91072.1"/>
    </source>
</evidence>
<dbReference type="SUPFAM" id="SSF55008">
    <property type="entry name" value="HMA, heavy metal-associated domain"/>
    <property type="match status" value="1"/>
</dbReference>
<gene>
    <name evidence="2" type="ORF">DFR62_1230</name>
</gene>
<feature type="domain" description="HMA" evidence="1">
    <location>
        <begin position="3"/>
        <end position="69"/>
    </location>
</feature>
<evidence type="ECO:0000259" key="1">
    <source>
        <dbReference type="PROSITE" id="PS50846"/>
    </source>
</evidence>
<dbReference type="AlphaFoldDB" id="A0A497YMV5"/>
<reference evidence="2 3" key="1">
    <citation type="submission" date="2018-10" db="EMBL/GenBank/DDBJ databases">
        <title>Genomic Encyclopedia of Type Strains, Phase IV (KMG-IV): sequencing the most valuable type-strain genomes for metagenomic binning, comparative biology and taxonomic classification.</title>
        <authorList>
            <person name="Goeker M."/>
        </authorList>
    </citation>
    <scope>NUCLEOTIDE SEQUENCE [LARGE SCALE GENOMIC DNA]</scope>
    <source>
        <strain evidence="2 3">DSM 20549</strain>
    </source>
</reference>
<dbReference type="Proteomes" id="UP000280791">
    <property type="component" value="Unassembled WGS sequence"/>
</dbReference>
<protein>
    <recommendedName>
        <fullName evidence="1">HMA domain-containing protein</fullName>
    </recommendedName>
</protein>
<dbReference type="InterPro" id="IPR036163">
    <property type="entry name" value="HMA_dom_sf"/>
</dbReference>
<proteinExistence type="predicted"/>
<accession>A0A497YMV5</accession>
<comment type="caution">
    <text evidence="2">The sequence shown here is derived from an EMBL/GenBank/DDBJ whole genome shotgun (WGS) entry which is preliminary data.</text>
</comment>
<dbReference type="Pfam" id="PF00403">
    <property type="entry name" value="HMA"/>
    <property type="match status" value="1"/>
</dbReference>
<keyword evidence="3" id="KW-1185">Reference proteome</keyword>
<dbReference type="RefSeq" id="WP_121298693.1">
    <property type="nucleotide sequence ID" value="NZ_QBEW01000028.1"/>
</dbReference>
<dbReference type="Gene3D" id="3.30.70.100">
    <property type="match status" value="1"/>
</dbReference>
<evidence type="ECO:0000313" key="3">
    <source>
        <dbReference type="Proteomes" id="UP000280791"/>
    </source>
</evidence>
<organism evidence="2 3">
    <name type="scientific">Planococcus citreus</name>
    <dbReference type="NCBI Taxonomy" id="1373"/>
    <lineage>
        <taxon>Bacteria</taxon>
        <taxon>Bacillati</taxon>
        <taxon>Bacillota</taxon>
        <taxon>Bacilli</taxon>
        <taxon>Bacillales</taxon>
        <taxon>Caryophanaceae</taxon>
        <taxon>Planococcus</taxon>
    </lineage>
</organism>
<dbReference type="GO" id="GO:0046872">
    <property type="term" value="F:metal ion binding"/>
    <property type="evidence" value="ECO:0007669"/>
    <property type="project" value="InterPro"/>
</dbReference>
<dbReference type="OrthoDB" id="2428971at2"/>
<name>A0A497YMV5_9BACL</name>
<dbReference type="PROSITE" id="PS50846">
    <property type="entry name" value="HMA_2"/>
    <property type="match status" value="1"/>
</dbReference>
<dbReference type="InterPro" id="IPR006121">
    <property type="entry name" value="HMA_dom"/>
</dbReference>
<dbReference type="EMBL" id="RCCP01000001">
    <property type="protein sequence ID" value="RLJ91072.1"/>
    <property type="molecule type" value="Genomic_DNA"/>
</dbReference>